<organism evidence="1 2">
    <name type="scientific">Amborella trichopoda</name>
    <dbReference type="NCBI Taxonomy" id="13333"/>
    <lineage>
        <taxon>Eukaryota</taxon>
        <taxon>Viridiplantae</taxon>
        <taxon>Streptophyta</taxon>
        <taxon>Embryophyta</taxon>
        <taxon>Tracheophyta</taxon>
        <taxon>Spermatophyta</taxon>
        <taxon>Magnoliopsida</taxon>
        <taxon>Amborellales</taxon>
        <taxon>Amborellaceae</taxon>
        <taxon>Amborella</taxon>
    </lineage>
</organism>
<evidence type="ECO:0000313" key="2">
    <source>
        <dbReference type="Proteomes" id="UP000017836"/>
    </source>
</evidence>
<protein>
    <submittedName>
        <fullName evidence="1">Uncharacterized protein</fullName>
    </submittedName>
</protein>
<evidence type="ECO:0000313" key="1">
    <source>
        <dbReference type="EMBL" id="ERN06337.1"/>
    </source>
</evidence>
<reference evidence="2" key="1">
    <citation type="journal article" date="2013" name="Science">
        <title>The Amborella genome and the evolution of flowering plants.</title>
        <authorList>
            <consortium name="Amborella Genome Project"/>
        </authorList>
    </citation>
    <scope>NUCLEOTIDE SEQUENCE [LARGE SCALE GENOMIC DNA]</scope>
</reference>
<accession>W1P8Y7</accession>
<proteinExistence type="predicted"/>
<keyword evidence="2" id="KW-1185">Reference proteome</keyword>
<sequence length="75" mass="8759">MPKEFVHACIRGDFSLEEDAHRGMPAGMHGVDAMLFSRARELERESEEREKGRERRGFHRTLQTLDFWLADLVSL</sequence>
<dbReference type="EMBL" id="KI393908">
    <property type="protein sequence ID" value="ERN06337.1"/>
    <property type="molecule type" value="Genomic_DNA"/>
</dbReference>
<name>W1P8Y7_AMBTC</name>
<gene>
    <name evidence="1" type="ORF">AMTR_s00016p00239760</name>
</gene>
<dbReference type="Gramene" id="ERN06337">
    <property type="protein sequence ID" value="ERN06337"/>
    <property type="gene ID" value="AMTR_s00016p00239760"/>
</dbReference>
<dbReference type="HOGENOM" id="CLU_2674372_0_0_1"/>
<dbReference type="AlphaFoldDB" id="W1P8Y7"/>
<dbReference type="Proteomes" id="UP000017836">
    <property type="component" value="Unassembled WGS sequence"/>
</dbReference>